<gene>
    <name evidence="1" type="ORF">D1006_35150</name>
</gene>
<accession>A0A4Q2A7E3</accession>
<dbReference type="AlphaFoldDB" id="A0A4Q2A7E3"/>
<evidence type="ECO:0000313" key="1">
    <source>
        <dbReference type="EMBL" id="RXV65336.1"/>
    </source>
</evidence>
<proteinExistence type="predicted"/>
<comment type="caution">
    <text evidence="1">The sequence shown here is derived from an EMBL/GenBank/DDBJ whole genome shotgun (WGS) entry which is preliminary data.</text>
</comment>
<sequence length="143" mass="15839">MSHDVLQTLLDLMGPESTGGERKAATGPGEYVTVLLNEQTGRLVCSQSREMMQLDEDARAAMLETLLRLTANSRFHERPSIGALRPDGAISVSREFDSASLSTPLLLELDRMRWTLNDLLRMAIAERGMGIPQPTQEVAWTRA</sequence>
<reference evidence="1 2" key="1">
    <citation type="submission" date="2018-08" db="EMBL/GenBank/DDBJ databases">
        <title>Mountain-cultivated ginseng endophyte, Burkholderia stabilis and its activity against ginseng root rot disease.</title>
        <authorList>
            <person name="Tapan Kumar M."/>
            <person name="Bae H."/>
            <person name="Shanmugam G."/>
            <person name="Jeon J."/>
        </authorList>
    </citation>
    <scope>NUCLEOTIDE SEQUENCE [LARGE SCALE GENOMIC DNA]</scope>
    <source>
        <strain evidence="1 2">EB159</strain>
    </source>
</reference>
<dbReference type="OrthoDB" id="9985791at2"/>
<dbReference type="EMBL" id="QWEX01000003">
    <property type="protein sequence ID" value="RXV65336.1"/>
    <property type="molecule type" value="Genomic_DNA"/>
</dbReference>
<dbReference type="RefSeq" id="WP_129517779.1">
    <property type="nucleotide sequence ID" value="NZ_QWEX01000003.1"/>
</dbReference>
<evidence type="ECO:0000313" key="2">
    <source>
        <dbReference type="Proteomes" id="UP000289650"/>
    </source>
</evidence>
<protein>
    <submittedName>
        <fullName evidence="1">Uncharacterized protein</fullName>
    </submittedName>
</protein>
<dbReference type="Proteomes" id="UP000289650">
    <property type="component" value="Unassembled WGS sequence"/>
</dbReference>
<organism evidence="1 2">
    <name type="scientific">Burkholderia stabilis</name>
    <dbReference type="NCBI Taxonomy" id="95485"/>
    <lineage>
        <taxon>Bacteria</taxon>
        <taxon>Pseudomonadati</taxon>
        <taxon>Pseudomonadota</taxon>
        <taxon>Betaproteobacteria</taxon>
        <taxon>Burkholderiales</taxon>
        <taxon>Burkholderiaceae</taxon>
        <taxon>Burkholderia</taxon>
        <taxon>Burkholderia cepacia complex</taxon>
    </lineage>
</organism>
<name>A0A4Q2A7E3_9BURK</name>